<evidence type="ECO:0000256" key="2">
    <source>
        <dbReference type="ARBA" id="ARBA00009784"/>
    </source>
</evidence>
<dbReference type="RefSeq" id="WP_078477501.1">
    <property type="nucleotide sequence ID" value="NZ_MPRK01000229.1"/>
</dbReference>
<proteinExistence type="inferred from homology"/>
<dbReference type="EMBL" id="MPRK01000229">
    <property type="protein sequence ID" value="OOZ38054.1"/>
    <property type="molecule type" value="Genomic_DNA"/>
</dbReference>
<organism evidence="8 9">
    <name type="scientific">Solemya elarraichensis gill symbiont</name>
    <dbReference type="NCBI Taxonomy" id="1918949"/>
    <lineage>
        <taxon>Bacteria</taxon>
        <taxon>Pseudomonadati</taxon>
        <taxon>Pseudomonadota</taxon>
        <taxon>Gammaproteobacteria</taxon>
        <taxon>sulfur-oxidizing symbionts</taxon>
    </lineage>
</organism>
<dbReference type="NCBIfam" id="TIGR00427">
    <property type="entry name" value="NAAT family transporter"/>
    <property type="match status" value="1"/>
</dbReference>
<evidence type="ECO:0000256" key="5">
    <source>
        <dbReference type="ARBA" id="ARBA00022989"/>
    </source>
</evidence>
<keyword evidence="3" id="KW-1003">Cell membrane</keyword>
<evidence type="ECO:0000313" key="9">
    <source>
        <dbReference type="Proteomes" id="UP000190198"/>
    </source>
</evidence>
<keyword evidence="5 7" id="KW-1133">Transmembrane helix</keyword>
<gene>
    <name evidence="8" type="ORF">BOW52_09495</name>
</gene>
<reference evidence="8 9" key="1">
    <citation type="submission" date="2016-11" db="EMBL/GenBank/DDBJ databases">
        <title>Mixed transmission modes and dynamic genome evolution in an obligate animal-bacterial symbiosis.</title>
        <authorList>
            <person name="Russell S.L."/>
            <person name="Corbett-Detig R.B."/>
            <person name="Cavanaugh C.M."/>
        </authorList>
    </citation>
    <scope>NUCLEOTIDE SEQUENCE [LARGE SCALE GENOMIC DNA]</scope>
    <source>
        <strain evidence="8">Sp-SM6</strain>
    </source>
</reference>
<dbReference type="Pfam" id="PF01914">
    <property type="entry name" value="MarC"/>
    <property type="match status" value="1"/>
</dbReference>
<dbReference type="InterPro" id="IPR002771">
    <property type="entry name" value="Multi_antbiot-R_MarC"/>
</dbReference>
<comment type="caution">
    <text evidence="8">The sequence shown here is derived from an EMBL/GenBank/DDBJ whole genome shotgun (WGS) entry which is preliminary data.</text>
</comment>
<accession>A0A1T2KZ38</accession>
<comment type="similarity">
    <text evidence="2 7">Belongs to the UPF0056 (MarC) family.</text>
</comment>
<protein>
    <recommendedName>
        <fullName evidence="7">UPF0056 membrane protein</fullName>
    </recommendedName>
</protein>
<evidence type="ECO:0000256" key="7">
    <source>
        <dbReference type="RuleBase" id="RU362048"/>
    </source>
</evidence>
<comment type="subcellular location">
    <subcellularLocation>
        <location evidence="1 7">Cell membrane</location>
        <topology evidence="1 7">Multi-pass membrane protein</topology>
    </subcellularLocation>
</comment>
<evidence type="ECO:0000256" key="3">
    <source>
        <dbReference type="ARBA" id="ARBA00022475"/>
    </source>
</evidence>
<feature type="transmembrane region" description="Helical" evidence="7">
    <location>
        <begin position="12"/>
        <end position="32"/>
    </location>
</feature>
<evidence type="ECO:0000256" key="1">
    <source>
        <dbReference type="ARBA" id="ARBA00004651"/>
    </source>
</evidence>
<evidence type="ECO:0000256" key="6">
    <source>
        <dbReference type="ARBA" id="ARBA00023136"/>
    </source>
</evidence>
<feature type="transmembrane region" description="Helical" evidence="7">
    <location>
        <begin position="66"/>
        <end position="87"/>
    </location>
</feature>
<keyword evidence="9" id="KW-1185">Reference proteome</keyword>
<dbReference type="PANTHER" id="PTHR33508:SF1">
    <property type="entry name" value="UPF0056 MEMBRANE PROTEIN YHCE"/>
    <property type="match status" value="1"/>
</dbReference>
<evidence type="ECO:0000256" key="4">
    <source>
        <dbReference type="ARBA" id="ARBA00022692"/>
    </source>
</evidence>
<dbReference type="AlphaFoldDB" id="A0A1T2KZ38"/>
<keyword evidence="6 7" id="KW-0472">Membrane</keyword>
<feature type="transmembrane region" description="Helical" evidence="7">
    <location>
        <begin position="108"/>
        <end position="129"/>
    </location>
</feature>
<feature type="transmembrane region" description="Helical" evidence="7">
    <location>
        <begin position="141"/>
        <end position="161"/>
    </location>
</feature>
<comment type="caution">
    <text evidence="7">Lacks conserved residue(s) required for the propagation of feature annotation.</text>
</comment>
<evidence type="ECO:0000313" key="8">
    <source>
        <dbReference type="EMBL" id="OOZ38054.1"/>
    </source>
</evidence>
<keyword evidence="4 7" id="KW-0812">Transmembrane</keyword>
<name>A0A1T2KZ38_9GAMM</name>
<sequence length="202" mass="21256">MESSAMTIFINTYLKLFLILTPFFVVSVFVSMTRSFDSRQKKATAIKVTLAVLIASFVLYQFGGYIFTLFGITIDAFRIGAGSILFLSAINMVQGPSSSVKQQDDDNIAVVPLAIPITVGPGAIGALLVMGTETGGGFDGLIAMAALLCAILSVGIILLLAGKVERIIGQQGLVILTKLTGLFVAAIAAQIIFTGVKNFLAI</sequence>
<dbReference type="GO" id="GO:0005886">
    <property type="term" value="C:plasma membrane"/>
    <property type="evidence" value="ECO:0007669"/>
    <property type="project" value="UniProtKB-SubCell"/>
</dbReference>
<dbReference type="Proteomes" id="UP000190198">
    <property type="component" value="Unassembled WGS sequence"/>
</dbReference>
<dbReference type="OrthoDB" id="21094at2"/>
<feature type="transmembrane region" description="Helical" evidence="7">
    <location>
        <begin position="173"/>
        <end position="193"/>
    </location>
</feature>
<dbReference type="PANTHER" id="PTHR33508">
    <property type="entry name" value="UPF0056 MEMBRANE PROTEIN YHCE"/>
    <property type="match status" value="1"/>
</dbReference>